<keyword evidence="4" id="KW-1185">Reference proteome</keyword>
<comment type="similarity">
    <text evidence="1">Belongs to the AAA ATPase family.</text>
</comment>
<keyword evidence="3" id="KW-0547">Nucleotide-binding</keyword>
<dbReference type="SUPFAM" id="SSF52540">
    <property type="entry name" value="P-loop containing nucleoside triphosphate hydrolases"/>
    <property type="match status" value="2"/>
</dbReference>
<dbReference type="InterPro" id="IPR027417">
    <property type="entry name" value="P-loop_NTPase"/>
</dbReference>
<evidence type="ECO:0000313" key="3">
    <source>
        <dbReference type="EMBL" id="TXK61006.1"/>
    </source>
</evidence>
<reference evidence="3 4" key="1">
    <citation type="submission" date="2019-08" db="EMBL/GenBank/DDBJ databases">
        <authorList>
            <person name="Karlyshev A.V."/>
        </authorList>
    </citation>
    <scope>NUCLEOTIDE SEQUENCE [LARGE SCALE GENOMIC DNA]</scope>
    <source>
        <strain evidence="3 4">Alg18-2.2</strain>
    </source>
</reference>
<dbReference type="OrthoDB" id="9809379at2"/>
<sequence>MFASCQRVLADDRKLLVFDEVDHALNDCGMLSDGQTTAERIKGWLNDHLESNPVPTIWIANSIWHLNPALARRFDIIMEVKVPPTAQRVAMVQTEAKGLLDTESSRRLAGVSSLNPATLRRAARVVTSVKASPAVSAQRLERLIDRSLRAQHLGGLPSRDTLGGALEFDPSLVNAPVDLAELAAGLIHHPHARLLLHGPPGTGKTAFGRWLATRMDQPAIVKKASDLLGPFVGQTERLIARAFEEARDCKAILQIDEVENFLRARDQAKARWEASLVNEFLVQLESFPGVFVATTNLLGELDTAALRRFDAKIGFEWLQPNQAMRCLTQVLAQLELPVEVPETTAIRLRVLGTVTPGDFAVIARRHRFQPIAGAQAFVAALEEESQLKCVGPPRRVGFV</sequence>
<dbReference type="CDD" id="cd19481">
    <property type="entry name" value="RecA-like_protease"/>
    <property type="match status" value="1"/>
</dbReference>
<accession>A0A5C8KM98</accession>
<proteinExistence type="inferred from homology"/>
<dbReference type="SMART" id="SM00382">
    <property type="entry name" value="AAA"/>
    <property type="match status" value="1"/>
</dbReference>
<dbReference type="InterPro" id="IPR050304">
    <property type="entry name" value="MT-severing_AAA_ATPase"/>
</dbReference>
<dbReference type="EMBL" id="VRTS01000007">
    <property type="protein sequence ID" value="TXK61006.1"/>
    <property type="molecule type" value="Genomic_DNA"/>
</dbReference>
<evidence type="ECO:0000259" key="2">
    <source>
        <dbReference type="SMART" id="SM00382"/>
    </source>
</evidence>
<evidence type="ECO:0000256" key="1">
    <source>
        <dbReference type="ARBA" id="ARBA00006914"/>
    </source>
</evidence>
<comment type="caution">
    <text evidence="3">The sequence shown here is derived from an EMBL/GenBank/DDBJ whole genome shotgun (WGS) entry which is preliminary data.</text>
</comment>
<dbReference type="GO" id="GO:0016887">
    <property type="term" value="F:ATP hydrolysis activity"/>
    <property type="evidence" value="ECO:0007669"/>
    <property type="project" value="InterPro"/>
</dbReference>
<name>A0A5C8KM98_9GAMM</name>
<dbReference type="PANTHER" id="PTHR23074">
    <property type="entry name" value="AAA DOMAIN-CONTAINING"/>
    <property type="match status" value="1"/>
</dbReference>
<evidence type="ECO:0000313" key="4">
    <source>
        <dbReference type="Proteomes" id="UP000321248"/>
    </source>
</evidence>
<dbReference type="Gene3D" id="3.40.50.300">
    <property type="entry name" value="P-loop containing nucleotide triphosphate hydrolases"/>
    <property type="match status" value="2"/>
</dbReference>
<feature type="domain" description="AAA+ ATPase" evidence="2">
    <location>
        <begin position="190"/>
        <end position="319"/>
    </location>
</feature>
<dbReference type="InterPro" id="IPR003593">
    <property type="entry name" value="AAA+_ATPase"/>
</dbReference>
<protein>
    <submittedName>
        <fullName evidence="3">ATP-binding protein</fullName>
    </submittedName>
</protein>
<keyword evidence="3" id="KW-0067">ATP-binding</keyword>
<dbReference type="Pfam" id="PF00004">
    <property type="entry name" value="AAA"/>
    <property type="match status" value="1"/>
</dbReference>
<dbReference type="Proteomes" id="UP000321248">
    <property type="component" value="Unassembled WGS sequence"/>
</dbReference>
<organism evidence="3 4">
    <name type="scientific">Alkalisalibacterium limincola</name>
    <dbReference type="NCBI Taxonomy" id="2699169"/>
    <lineage>
        <taxon>Bacteria</taxon>
        <taxon>Pseudomonadati</taxon>
        <taxon>Pseudomonadota</taxon>
        <taxon>Gammaproteobacteria</taxon>
        <taxon>Lysobacterales</taxon>
        <taxon>Lysobacteraceae</taxon>
        <taxon>Alkalisalibacterium</taxon>
    </lineage>
</organism>
<dbReference type="GO" id="GO:0005524">
    <property type="term" value="F:ATP binding"/>
    <property type="evidence" value="ECO:0007669"/>
    <property type="project" value="UniProtKB-KW"/>
</dbReference>
<dbReference type="PANTHER" id="PTHR23074:SF17">
    <property type="entry name" value="FIDGETIN-LIKE PROTEIN 1"/>
    <property type="match status" value="1"/>
</dbReference>
<dbReference type="InterPro" id="IPR003959">
    <property type="entry name" value="ATPase_AAA_core"/>
</dbReference>
<dbReference type="AlphaFoldDB" id="A0A5C8KM98"/>
<gene>
    <name evidence="3" type="ORF">FU658_10550</name>
</gene>